<evidence type="ECO:0000256" key="2">
    <source>
        <dbReference type="SAM" id="Phobius"/>
    </source>
</evidence>
<feature type="domain" description="YdbS-like PH" evidence="3">
    <location>
        <begin position="98"/>
        <end position="174"/>
    </location>
</feature>
<dbReference type="AlphaFoldDB" id="A0A1Y6F9X1"/>
<keyword evidence="2" id="KW-0472">Membrane</keyword>
<evidence type="ECO:0000313" key="4">
    <source>
        <dbReference type="EMBL" id="SMQ69183.1"/>
    </source>
</evidence>
<dbReference type="InterPro" id="IPR005182">
    <property type="entry name" value="YdbS-like_PH"/>
</dbReference>
<evidence type="ECO:0000256" key="1">
    <source>
        <dbReference type="SAM" id="MobiDB-lite"/>
    </source>
</evidence>
<sequence>MDETNPIAERNAAAAAPSAAAPSADVAPRDDDDALTKLHPNHVKVLRISAALASIPFLIGALVLESADLLPTGVIVGPVALIALAVILRVPLRRHLARGYAMSADRLRVVRGILFRADTVVPFGRVQHIDVNQGPLERYYGIATLTLHTAGTHNASVDLPGLDEKLAREMREEIRSHIKREAL</sequence>
<reference evidence="5" key="1">
    <citation type="submission" date="2017-04" db="EMBL/GenBank/DDBJ databases">
        <authorList>
            <person name="Varghese N."/>
            <person name="Submissions S."/>
        </authorList>
    </citation>
    <scope>NUCLEOTIDE SEQUENCE [LARGE SCALE GENOMIC DNA]</scope>
</reference>
<organism evidence="4 5">
    <name type="scientific">Altererythrobacter xiamenensis</name>
    <dbReference type="NCBI Taxonomy" id="1316679"/>
    <lineage>
        <taxon>Bacteria</taxon>
        <taxon>Pseudomonadati</taxon>
        <taxon>Pseudomonadota</taxon>
        <taxon>Alphaproteobacteria</taxon>
        <taxon>Sphingomonadales</taxon>
        <taxon>Erythrobacteraceae</taxon>
        <taxon>Altererythrobacter</taxon>
    </lineage>
</organism>
<feature type="transmembrane region" description="Helical" evidence="2">
    <location>
        <begin position="70"/>
        <end position="92"/>
    </location>
</feature>
<dbReference type="PANTHER" id="PTHR34473">
    <property type="entry name" value="UPF0699 TRANSMEMBRANE PROTEIN YDBS"/>
    <property type="match status" value="1"/>
</dbReference>
<keyword evidence="2" id="KW-1133">Transmembrane helix</keyword>
<dbReference type="RefSeq" id="WP_086438016.1">
    <property type="nucleotide sequence ID" value="NZ_FXWG01000002.1"/>
</dbReference>
<protein>
    <recommendedName>
        <fullName evidence="3">YdbS-like PH domain-containing protein</fullName>
    </recommendedName>
</protein>
<keyword evidence="2" id="KW-0812">Transmembrane</keyword>
<proteinExistence type="predicted"/>
<dbReference type="EMBL" id="FXWG01000002">
    <property type="protein sequence ID" value="SMQ69183.1"/>
    <property type="molecule type" value="Genomic_DNA"/>
</dbReference>
<feature type="compositionally biased region" description="Low complexity" evidence="1">
    <location>
        <begin position="12"/>
        <end position="26"/>
    </location>
</feature>
<gene>
    <name evidence="4" type="ORF">SAMN06297468_1410</name>
</gene>
<dbReference type="PANTHER" id="PTHR34473:SF3">
    <property type="entry name" value="TRANSMEMBRANE PROTEIN-RELATED"/>
    <property type="match status" value="1"/>
</dbReference>
<feature type="transmembrane region" description="Helical" evidence="2">
    <location>
        <begin position="45"/>
        <end position="64"/>
    </location>
</feature>
<dbReference type="Proteomes" id="UP000194420">
    <property type="component" value="Unassembled WGS sequence"/>
</dbReference>
<evidence type="ECO:0000313" key="5">
    <source>
        <dbReference type="Proteomes" id="UP000194420"/>
    </source>
</evidence>
<name>A0A1Y6F9X1_9SPHN</name>
<feature type="region of interest" description="Disordered" evidence="1">
    <location>
        <begin position="1"/>
        <end position="33"/>
    </location>
</feature>
<dbReference type="Pfam" id="PF03703">
    <property type="entry name" value="bPH_2"/>
    <property type="match status" value="1"/>
</dbReference>
<dbReference type="OrthoDB" id="1750577at2"/>
<accession>A0A1Y6F9X1</accession>
<keyword evidence="5" id="KW-1185">Reference proteome</keyword>
<evidence type="ECO:0000259" key="3">
    <source>
        <dbReference type="Pfam" id="PF03703"/>
    </source>
</evidence>